<dbReference type="InterPro" id="IPR036010">
    <property type="entry name" value="2Fe-2S_ferredoxin-like_sf"/>
</dbReference>
<dbReference type="InterPro" id="IPR002888">
    <property type="entry name" value="2Fe-2S-bd"/>
</dbReference>
<dbReference type="InterPro" id="IPR001041">
    <property type="entry name" value="2Fe-2S_ferredoxin-type"/>
</dbReference>
<reference evidence="7 8" key="1">
    <citation type="journal article" date="2023" name="Antonie Van Leeuwenhoek">
        <title>Mesoterricola silvestris gen. nov., sp. nov., Mesoterricola sediminis sp. nov., Geothrix oryzae sp. nov., Geothrix edaphica sp. nov., Geothrix rubra sp. nov., and Geothrix limicola sp. nov., six novel members of Acidobacteriota isolated from soils.</title>
        <authorList>
            <person name="Itoh H."/>
            <person name="Sugisawa Y."/>
            <person name="Mise K."/>
            <person name="Xu Z."/>
            <person name="Kuniyasu M."/>
            <person name="Ushijima N."/>
            <person name="Kawano K."/>
            <person name="Kobayashi E."/>
            <person name="Shiratori Y."/>
            <person name="Masuda Y."/>
            <person name="Senoo K."/>
        </authorList>
    </citation>
    <scope>NUCLEOTIDE SEQUENCE [LARGE SCALE GENOMIC DNA]</scope>
    <source>
        <strain evidence="7 8">Red803</strain>
    </source>
</reference>
<dbReference type="PANTHER" id="PTHR44379:SF2">
    <property type="entry name" value="BLR6218 PROTEIN"/>
    <property type="match status" value="1"/>
</dbReference>
<keyword evidence="3" id="KW-0560">Oxidoreductase</keyword>
<dbReference type="InterPro" id="IPR036884">
    <property type="entry name" value="2Fe-2S-bd_dom_sf"/>
</dbReference>
<accession>A0ABQ5Q3K4</accession>
<protein>
    <submittedName>
        <fullName evidence="7">(2Fe-2S)-binding protein</fullName>
    </submittedName>
</protein>
<name>A0ABQ5Q3K4_9BACT</name>
<evidence type="ECO:0000256" key="4">
    <source>
        <dbReference type="ARBA" id="ARBA00023004"/>
    </source>
</evidence>
<dbReference type="PANTHER" id="PTHR44379">
    <property type="entry name" value="OXIDOREDUCTASE WITH IRON-SULFUR SUBUNIT"/>
    <property type="match status" value="1"/>
</dbReference>
<evidence type="ECO:0000313" key="7">
    <source>
        <dbReference type="EMBL" id="GLH69182.1"/>
    </source>
</evidence>
<dbReference type="Gene3D" id="3.10.20.30">
    <property type="match status" value="1"/>
</dbReference>
<dbReference type="SUPFAM" id="SSF54292">
    <property type="entry name" value="2Fe-2S ferredoxin-like"/>
    <property type="match status" value="1"/>
</dbReference>
<sequence length="154" mass="16323">MPAFQITVNGRRRSVDVDADTPLLWVLRDTLGLTGTKFGCGQGICGSCTVHLDGKAVRSCQVPAKEAAGASIVTIEGLSKDGSHPVQRAWIEEDVAQCGYCQPGMLMSATALLSAHPHPTDGQIDEVIGDHICRCGTYPRIRKAIHRAAEGGAK</sequence>
<evidence type="ECO:0000256" key="1">
    <source>
        <dbReference type="ARBA" id="ARBA00022714"/>
    </source>
</evidence>
<organism evidence="7 8">
    <name type="scientific">Geothrix rubra</name>
    <dbReference type="NCBI Taxonomy" id="2927977"/>
    <lineage>
        <taxon>Bacteria</taxon>
        <taxon>Pseudomonadati</taxon>
        <taxon>Acidobacteriota</taxon>
        <taxon>Holophagae</taxon>
        <taxon>Holophagales</taxon>
        <taxon>Holophagaceae</taxon>
        <taxon>Geothrix</taxon>
    </lineage>
</organism>
<dbReference type="PROSITE" id="PS00197">
    <property type="entry name" value="2FE2S_FER_1"/>
    <property type="match status" value="1"/>
</dbReference>
<dbReference type="PROSITE" id="PS51085">
    <property type="entry name" value="2FE2S_FER_2"/>
    <property type="match status" value="1"/>
</dbReference>
<dbReference type="Pfam" id="PF00111">
    <property type="entry name" value="Fer2"/>
    <property type="match status" value="1"/>
</dbReference>
<comment type="caution">
    <text evidence="7">The sequence shown here is derived from an EMBL/GenBank/DDBJ whole genome shotgun (WGS) entry which is preliminary data.</text>
</comment>
<evidence type="ECO:0000259" key="6">
    <source>
        <dbReference type="PROSITE" id="PS51085"/>
    </source>
</evidence>
<keyword evidence="5" id="KW-0411">Iron-sulfur</keyword>
<keyword evidence="1" id="KW-0001">2Fe-2S</keyword>
<dbReference type="EMBL" id="BSDD01000001">
    <property type="protein sequence ID" value="GLH69182.1"/>
    <property type="molecule type" value="Genomic_DNA"/>
</dbReference>
<proteinExistence type="predicted"/>
<keyword evidence="2" id="KW-0479">Metal-binding</keyword>
<dbReference type="Gene3D" id="1.10.150.120">
    <property type="entry name" value="[2Fe-2S]-binding domain"/>
    <property type="match status" value="1"/>
</dbReference>
<dbReference type="InterPro" id="IPR012675">
    <property type="entry name" value="Beta-grasp_dom_sf"/>
</dbReference>
<dbReference type="SUPFAM" id="SSF47741">
    <property type="entry name" value="CO dehydrogenase ISP C-domain like"/>
    <property type="match status" value="1"/>
</dbReference>
<feature type="domain" description="2Fe-2S ferredoxin-type" evidence="6">
    <location>
        <begin position="2"/>
        <end position="78"/>
    </location>
</feature>
<dbReference type="Proteomes" id="UP001165089">
    <property type="component" value="Unassembled WGS sequence"/>
</dbReference>
<evidence type="ECO:0000256" key="5">
    <source>
        <dbReference type="ARBA" id="ARBA00023014"/>
    </source>
</evidence>
<dbReference type="RefSeq" id="WP_285723008.1">
    <property type="nucleotide sequence ID" value="NZ_BSDD01000001.1"/>
</dbReference>
<dbReference type="Pfam" id="PF01799">
    <property type="entry name" value="Fer2_2"/>
    <property type="match status" value="1"/>
</dbReference>
<dbReference type="InterPro" id="IPR006058">
    <property type="entry name" value="2Fe2S_fd_BS"/>
</dbReference>
<gene>
    <name evidence="7" type="ORF">GETHPA_07150</name>
</gene>
<keyword evidence="8" id="KW-1185">Reference proteome</keyword>
<evidence type="ECO:0000256" key="3">
    <source>
        <dbReference type="ARBA" id="ARBA00023002"/>
    </source>
</evidence>
<evidence type="ECO:0000313" key="8">
    <source>
        <dbReference type="Proteomes" id="UP001165089"/>
    </source>
</evidence>
<evidence type="ECO:0000256" key="2">
    <source>
        <dbReference type="ARBA" id="ARBA00022723"/>
    </source>
</evidence>
<keyword evidence="4" id="KW-0408">Iron</keyword>
<dbReference type="CDD" id="cd00207">
    <property type="entry name" value="fer2"/>
    <property type="match status" value="1"/>
</dbReference>
<dbReference type="InterPro" id="IPR051452">
    <property type="entry name" value="Diverse_Oxidoreductases"/>
</dbReference>